<dbReference type="Proteomes" id="UP000601435">
    <property type="component" value="Unassembled WGS sequence"/>
</dbReference>
<organism evidence="2 3">
    <name type="scientific">Symbiodinium necroappetens</name>
    <dbReference type="NCBI Taxonomy" id="1628268"/>
    <lineage>
        <taxon>Eukaryota</taxon>
        <taxon>Sar</taxon>
        <taxon>Alveolata</taxon>
        <taxon>Dinophyceae</taxon>
        <taxon>Suessiales</taxon>
        <taxon>Symbiodiniaceae</taxon>
        <taxon>Symbiodinium</taxon>
    </lineage>
</organism>
<feature type="region of interest" description="Disordered" evidence="1">
    <location>
        <begin position="1"/>
        <end position="25"/>
    </location>
</feature>
<reference evidence="2" key="1">
    <citation type="submission" date="2021-02" db="EMBL/GenBank/DDBJ databases">
        <authorList>
            <person name="Dougan E. K."/>
            <person name="Rhodes N."/>
            <person name="Thang M."/>
            <person name="Chan C."/>
        </authorList>
    </citation>
    <scope>NUCLEOTIDE SEQUENCE</scope>
</reference>
<protein>
    <submittedName>
        <fullName evidence="2">Uncharacterized protein</fullName>
    </submittedName>
</protein>
<dbReference type="OrthoDB" id="443513at2759"/>
<name>A0A812UPT3_9DINO</name>
<evidence type="ECO:0000256" key="1">
    <source>
        <dbReference type="SAM" id="MobiDB-lite"/>
    </source>
</evidence>
<proteinExistence type="predicted"/>
<gene>
    <name evidence="2" type="ORF">SNEC2469_LOCUS16799</name>
</gene>
<dbReference type="AlphaFoldDB" id="A0A812UPT3"/>
<accession>A0A812UPT3</accession>
<evidence type="ECO:0000313" key="2">
    <source>
        <dbReference type="EMBL" id="CAE7576273.1"/>
    </source>
</evidence>
<keyword evidence="3" id="KW-1185">Reference proteome</keyword>
<evidence type="ECO:0000313" key="3">
    <source>
        <dbReference type="Proteomes" id="UP000601435"/>
    </source>
</evidence>
<dbReference type="EMBL" id="CAJNJA010027460">
    <property type="protein sequence ID" value="CAE7576273.1"/>
    <property type="molecule type" value="Genomic_DNA"/>
</dbReference>
<comment type="caution">
    <text evidence="2">The sequence shown here is derived from an EMBL/GenBank/DDBJ whole genome shotgun (WGS) entry which is preliminary data.</text>
</comment>
<sequence length="149" mass="16782">MAGRRGPRKTDEDLDYQSLEDKVDEGPWHDGPLLVAWGAEEIYRTTSKSGTVGQKGHSVCPWFMKKRWYDLEATQVSIDVRGIWPSDVKTRAASPPGNPMCVYGAWKAARDQEEFGPAFVMLCGILDTLLYVEGRSVLQVICSWVQFIQ</sequence>